<organism evidence="5 6">
    <name type="scientific">Pacificibacter maritimus</name>
    <dbReference type="NCBI Taxonomy" id="762213"/>
    <lineage>
        <taxon>Bacteria</taxon>
        <taxon>Pseudomonadati</taxon>
        <taxon>Pseudomonadota</taxon>
        <taxon>Alphaproteobacteria</taxon>
        <taxon>Rhodobacterales</taxon>
        <taxon>Roseobacteraceae</taxon>
        <taxon>Pacificibacter</taxon>
    </lineage>
</organism>
<reference evidence="5 6" key="1">
    <citation type="submission" date="2018-11" db="EMBL/GenBank/DDBJ databases">
        <title>Genomic Encyclopedia of Type Strains, Phase IV (KMG-IV): sequencing the most valuable type-strain genomes for metagenomic binning, comparative biology and taxonomic classification.</title>
        <authorList>
            <person name="Goeker M."/>
        </authorList>
    </citation>
    <scope>NUCLEOTIDE SEQUENCE [LARGE SCALE GENOMIC DNA]</scope>
    <source>
        <strain evidence="5 6">DSM 104731</strain>
    </source>
</reference>
<gene>
    <name evidence="5" type="ORF">EDD53_0786</name>
</gene>
<protein>
    <submittedName>
        <fullName evidence="5">Polygalacturonase</fullName>
    </submittedName>
</protein>
<dbReference type="InterPro" id="IPR011050">
    <property type="entry name" value="Pectin_lyase_fold/virulence"/>
</dbReference>
<comment type="caution">
    <text evidence="5">The sequence shown here is derived from an EMBL/GenBank/DDBJ whole genome shotgun (WGS) entry which is preliminary data.</text>
</comment>
<dbReference type="Pfam" id="PF00295">
    <property type="entry name" value="Glyco_hydro_28"/>
    <property type="match status" value="1"/>
</dbReference>
<dbReference type="OrthoDB" id="9795222at2"/>
<dbReference type="PROSITE" id="PS00502">
    <property type="entry name" value="POLYGALACTURONASE"/>
    <property type="match status" value="1"/>
</dbReference>
<proteinExistence type="inferred from homology"/>
<dbReference type="InterPro" id="IPR006626">
    <property type="entry name" value="PbH1"/>
</dbReference>
<dbReference type="Gene3D" id="2.160.20.10">
    <property type="entry name" value="Single-stranded right-handed beta-helix, Pectin lyase-like"/>
    <property type="match status" value="1"/>
</dbReference>
<dbReference type="PANTHER" id="PTHR31339:SF9">
    <property type="entry name" value="PLASMIN AND FIBRONECTIN-BINDING PROTEIN A"/>
    <property type="match status" value="1"/>
</dbReference>
<dbReference type="SMART" id="SM00710">
    <property type="entry name" value="PbH1"/>
    <property type="match status" value="4"/>
</dbReference>
<dbReference type="GO" id="GO:0005975">
    <property type="term" value="P:carbohydrate metabolic process"/>
    <property type="evidence" value="ECO:0007669"/>
    <property type="project" value="InterPro"/>
</dbReference>
<keyword evidence="3 4" id="KW-0326">Glycosidase</keyword>
<accession>A0A3N4UVW4</accession>
<keyword evidence="6" id="KW-1185">Reference proteome</keyword>
<dbReference type="InterPro" id="IPR012334">
    <property type="entry name" value="Pectin_lyas_fold"/>
</dbReference>
<evidence type="ECO:0000256" key="2">
    <source>
        <dbReference type="ARBA" id="ARBA00022801"/>
    </source>
</evidence>
<dbReference type="GO" id="GO:0004650">
    <property type="term" value="F:polygalacturonase activity"/>
    <property type="evidence" value="ECO:0007669"/>
    <property type="project" value="InterPro"/>
</dbReference>
<dbReference type="PANTHER" id="PTHR31339">
    <property type="entry name" value="PECTIN LYASE-RELATED"/>
    <property type="match status" value="1"/>
</dbReference>
<dbReference type="RefSeq" id="WP_123791857.1">
    <property type="nucleotide sequence ID" value="NZ_RKQK01000001.1"/>
</dbReference>
<evidence type="ECO:0000256" key="1">
    <source>
        <dbReference type="ARBA" id="ARBA00008834"/>
    </source>
</evidence>
<sequence length="518" mass="55551">MTAQQVQYRDLKITLSAATPRCCVIMLTAADLRFTLAQALPYVVTSSSGTVSSHATRSAVVLDDLTPDTAYEFHCAGQVLSFVTPHCAGLIEARDFGLFEEAKNNAVALMAAIQATPKGGTLRIPKGRFVTGPLDLKSDMTLHLCKGATLVAPVDRGEYAQLEAYDPTGQMLGSWEGLPDAMFKSLITAVNCTGLSVAGRGTLDGGGAEGDWWTWPKDTREGARRPRTIYAVRCEGLTLAGITIRNSPSWTVHPVLCDNAVFSGLTIWNPSDSPNTDGLNPEMCRNGRLEGIHFSVGDDCIAIKAGKRSDAGDGAHLAATSHLKIQNCRMERGHGAVVMGSEMSGSITDITISHCEFVGTDRGLRIKSRRGRGGEVARILCHDCTMDGVETALAANAYYYCDWDGHSDAVQNRAAAPVTDLTPRLYDITLRDCDIRGLRLAVAAVIGLSEQPITGLKLANITYTLDPNAKAAAPLMADYIPLMRHQKLWSEFADVSCSCVTEIDDPAMLSASTPLSQP</sequence>
<evidence type="ECO:0000256" key="3">
    <source>
        <dbReference type="ARBA" id="ARBA00023295"/>
    </source>
</evidence>
<evidence type="ECO:0000256" key="4">
    <source>
        <dbReference type="RuleBase" id="RU361169"/>
    </source>
</evidence>
<name>A0A3N4UVW4_9RHOB</name>
<keyword evidence="2 4" id="KW-0378">Hydrolase</keyword>
<evidence type="ECO:0000313" key="6">
    <source>
        <dbReference type="Proteomes" id="UP000269689"/>
    </source>
</evidence>
<dbReference type="SUPFAM" id="SSF51126">
    <property type="entry name" value="Pectin lyase-like"/>
    <property type="match status" value="1"/>
</dbReference>
<dbReference type="Proteomes" id="UP000269689">
    <property type="component" value="Unassembled WGS sequence"/>
</dbReference>
<dbReference type="InterPro" id="IPR051801">
    <property type="entry name" value="GH28_Enzymes"/>
</dbReference>
<dbReference type="AlphaFoldDB" id="A0A3N4UVW4"/>
<evidence type="ECO:0000313" key="5">
    <source>
        <dbReference type="EMBL" id="RPE71661.1"/>
    </source>
</evidence>
<dbReference type="EMBL" id="RKQK01000001">
    <property type="protein sequence ID" value="RPE71661.1"/>
    <property type="molecule type" value="Genomic_DNA"/>
</dbReference>
<comment type="similarity">
    <text evidence="1 4">Belongs to the glycosyl hydrolase 28 family.</text>
</comment>
<dbReference type="InterPro" id="IPR000743">
    <property type="entry name" value="Glyco_hydro_28"/>
</dbReference>